<dbReference type="InterPro" id="IPR006639">
    <property type="entry name" value="Preselin/SPP"/>
</dbReference>
<dbReference type="PANTHER" id="PTHR10202">
    <property type="entry name" value="PRESENILIN"/>
    <property type="match status" value="1"/>
</dbReference>
<feature type="transmembrane region" description="Helical" evidence="10">
    <location>
        <begin position="137"/>
        <end position="155"/>
    </location>
</feature>
<dbReference type="HOGENOM" id="CLU_1032220_0_0_1"/>
<keyword evidence="5" id="KW-0256">Endoplasmic reticulum</keyword>
<comment type="subcellular location">
    <subcellularLocation>
        <location evidence="1">Endoplasmic reticulum membrane</location>
        <topology evidence="1">Multi-pass membrane protein</topology>
    </subcellularLocation>
    <subcellularLocation>
        <location evidence="2">Golgi apparatus membrane</location>
        <topology evidence="2">Multi-pass membrane protein</topology>
    </subcellularLocation>
</comment>
<dbReference type="SMART" id="SM00730">
    <property type="entry name" value="PSN"/>
    <property type="match status" value="1"/>
</dbReference>
<evidence type="ECO:0000313" key="12">
    <source>
        <dbReference type="Proteomes" id="UP000013827"/>
    </source>
</evidence>
<evidence type="ECO:0000256" key="8">
    <source>
        <dbReference type="ARBA" id="ARBA00023034"/>
    </source>
</evidence>
<keyword evidence="9 10" id="KW-0472">Membrane</keyword>
<name>A0A0D3KRE2_EMIH1</name>
<dbReference type="eggNOG" id="KOG2736">
    <property type="taxonomic scope" value="Eukaryota"/>
</dbReference>
<evidence type="ECO:0000256" key="4">
    <source>
        <dbReference type="ARBA" id="ARBA00022692"/>
    </source>
</evidence>
<evidence type="ECO:0000256" key="6">
    <source>
        <dbReference type="ARBA" id="ARBA00022976"/>
    </source>
</evidence>
<dbReference type="Pfam" id="PF01080">
    <property type="entry name" value="Presenilin"/>
    <property type="match status" value="2"/>
</dbReference>
<dbReference type="AlphaFoldDB" id="A0A0D3KRE2"/>
<evidence type="ECO:0000256" key="9">
    <source>
        <dbReference type="ARBA" id="ARBA00023136"/>
    </source>
</evidence>
<dbReference type="KEGG" id="ehx:EMIHUDRAFT_454700"/>
<dbReference type="GO" id="GO:0016485">
    <property type="term" value="P:protein processing"/>
    <property type="evidence" value="ECO:0007669"/>
    <property type="project" value="InterPro"/>
</dbReference>
<keyword evidence="6" id="KW-0914">Notch signaling pathway</keyword>
<keyword evidence="8" id="KW-0333">Golgi apparatus</keyword>
<evidence type="ECO:0000256" key="2">
    <source>
        <dbReference type="ARBA" id="ARBA00004653"/>
    </source>
</evidence>
<dbReference type="STRING" id="2903.R1DT84"/>
<dbReference type="GO" id="GO:0005789">
    <property type="term" value="C:endoplasmic reticulum membrane"/>
    <property type="evidence" value="ECO:0007669"/>
    <property type="project" value="UniProtKB-SubCell"/>
</dbReference>
<proteinExistence type="inferred from homology"/>
<accession>A0A0D3KRE2</accession>
<organism evidence="11 12">
    <name type="scientific">Emiliania huxleyi (strain CCMP1516)</name>
    <dbReference type="NCBI Taxonomy" id="280463"/>
    <lineage>
        <taxon>Eukaryota</taxon>
        <taxon>Haptista</taxon>
        <taxon>Haptophyta</taxon>
        <taxon>Prymnesiophyceae</taxon>
        <taxon>Isochrysidales</taxon>
        <taxon>Noelaerhabdaceae</taxon>
        <taxon>Emiliania</taxon>
    </lineage>
</organism>
<evidence type="ECO:0000313" key="11">
    <source>
        <dbReference type="EnsemblProtists" id="EOD38327"/>
    </source>
</evidence>
<feature type="transmembrane region" description="Helical" evidence="10">
    <location>
        <begin position="234"/>
        <end position="251"/>
    </location>
</feature>
<reference evidence="12" key="1">
    <citation type="journal article" date="2013" name="Nature">
        <title>Pan genome of the phytoplankton Emiliania underpins its global distribution.</title>
        <authorList>
            <person name="Read B.A."/>
            <person name="Kegel J."/>
            <person name="Klute M.J."/>
            <person name="Kuo A."/>
            <person name="Lefebvre S.C."/>
            <person name="Maumus F."/>
            <person name="Mayer C."/>
            <person name="Miller J."/>
            <person name="Monier A."/>
            <person name="Salamov A."/>
            <person name="Young J."/>
            <person name="Aguilar M."/>
            <person name="Claverie J.M."/>
            <person name="Frickenhaus S."/>
            <person name="Gonzalez K."/>
            <person name="Herman E.K."/>
            <person name="Lin Y.C."/>
            <person name="Napier J."/>
            <person name="Ogata H."/>
            <person name="Sarno A.F."/>
            <person name="Shmutz J."/>
            <person name="Schroeder D."/>
            <person name="de Vargas C."/>
            <person name="Verret F."/>
            <person name="von Dassow P."/>
            <person name="Valentin K."/>
            <person name="Van de Peer Y."/>
            <person name="Wheeler G."/>
            <person name="Dacks J.B."/>
            <person name="Delwiche C.F."/>
            <person name="Dyhrman S.T."/>
            <person name="Glockner G."/>
            <person name="John U."/>
            <person name="Richards T."/>
            <person name="Worden A.Z."/>
            <person name="Zhang X."/>
            <person name="Grigoriev I.V."/>
            <person name="Allen A.E."/>
            <person name="Bidle K."/>
            <person name="Borodovsky M."/>
            <person name="Bowler C."/>
            <person name="Brownlee C."/>
            <person name="Cock J.M."/>
            <person name="Elias M."/>
            <person name="Gladyshev V.N."/>
            <person name="Groth M."/>
            <person name="Guda C."/>
            <person name="Hadaegh A."/>
            <person name="Iglesias-Rodriguez M.D."/>
            <person name="Jenkins J."/>
            <person name="Jones B.M."/>
            <person name="Lawson T."/>
            <person name="Leese F."/>
            <person name="Lindquist E."/>
            <person name="Lobanov A."/>
            <person name="Lomsadze A."/>
            <person name="Malik S.B."/>
            <person name="Marsh M.E."/>
            <person name="Mackinder L."/>
            <person name="Mock T."/>
            <person name="Mueller-Roeber B."/>
            <person name="Pagarete A."/>
            <person name="Parker M."/>
            <person name="Probert I."/>
            <person name="Quesneville H."/>
            <person name="Raines C."/>
            <person name="Rensing S.A."/>
            <person name="Riano-Pachon D.M."/>
            <person name="Richier S."/>
            <person name="Rokitta S."/>
            <person name="Shiraiwa Y."/>
            <person name="Soanes D.M."/>
            <person name="van der Giezen M."/>
            <person name="Wahlund T.M."/>
            <person name="Williams B."/>
            <person name="Wilson W."/>
            <person name="Wolfe G."/>
            <person name="Wurch L.L."/>
        </authorList>
    </citation>
    <scope>NUCLEOTIDE SEQUENCE</scope>
</reference>
<dbReference type="GO" id="GO:0070765">
    <property type="term" value="C:gamma-secretase complex"/>
    <property type="evidence" value="ECO:0007669"/>
    <property type="project" value="TreeGrafter"/>
</dbReference>
<keyword evidence="4 10" id="KW-0812">Transmembrane</keyword>
<dbReference type="GO" id="GO:0000139">
    <property type="term" value="C:Golgi membrane"/>
    <property type="evidence" value="ECO:0007669"/>
    <property type="project" value="UniProtKB-SubCell"/>
</dbReference>
<feature type="transmembrane region" description="Helical" evidence="10">
    <location>
        <begin position="207"/>
        <end position="228"/>
    </location>
</feature>
<evidence type="ECO:0000256" key="7">
    <source>
        <dbReference type="ARBA" id="ARBA00022989"/>
    </source>
</evidence>
<evidence type="ECO:0000256" key="3">
    <source>
        <dbReference type="ARBA" id="ARBA00008604"/>
    </source>
</evidence>
<dbReference type="PaxDb" id="2903-EOD38327"/>
<dbReference type="GO" id="GO:0006509">
    <property type="term" value="P:membrane protein ectodomain proteolysis"/>
    <property type="evidence" value="ECO:0007669"/>
    <property type="project" value="TreeGrafter"/>
</dbReference>
<dbReference type="InterPro" id="IPR042524">
    <property type="entry name" value="Presenilin_C"/>
</dbReference>
<dbReference type="PANTHER" id="PTHR10202:SF13">
    <property type="entry name" value="PRESENILIN HOMOLOG"/>
    <property type="match status" value="1"/>
</dbReference>
<dbReference type="Proteomes" id="UP000013827">
    <property type="component" value="Unassembled WGS sequence"/>
</dbReference>
<evidence type="ECO:0000256" key="1">
    <source>
        <dbReference type="ARBA" id="ARBA00004477"/>
    </source>
</evidence>
<dbReference type="EnsemblProtists" id="EOD38327">
    <property type="protein sequence ID" value="EOD38327"/>
    <property type="gene ID" value="EMIHUDRAFT_454700"/>
</dbReference>
<dbReference type="RefSeq" id="XP_005790756.1">
    <property type="nucleotide sequence ID" value="XM_005790699.1"/>
</dbReference>
<sequence>MAGKASAAVFHFTGPIPLGSFTWASPGTRFPNRVCPSNTPYATLGCGASAARVASLLAPVCATMAIVVYLLKTVDAAEQPASGFSEIMVYQEHSSDDAATIAGGVALNALAMVALLFVVTSGRVAIIAYNLTKLPEWTTWGVLGAVALWDIVAVLTPRGPLKVLVETAEQRDEPIPGLVYEGHGIKLGLGDFVFYSLLVGRACLSSITAFAACAIAVLAGLCATLALLPVLERVLPALPISVAVGILFYFISSSLIEPLAAFAADQSLFL</sequence>
<dbReference type="Gene3D" id="1.10.472.100">
    <property type="entry name" value="Presenilin"/>
    <property type="match status" value="1"/>
</dbReference>
<protein>
    <recommendedName>
        <fullName evidence="13">Presenilin</fullName>
    </recommendedName>
</protein>
<dbReference type="GO" id="GO:0007219">
    <property type="term" value="P:Notch signaling pathway"/>
    <property type="evidence" value="ECO:0007669"/>
    <property type="project" value="UniProtKB-KW"/>
</dbReference>
<dbReference type="GeneID" id="17283597"/>
<comment type="similarity">
    <text evidence="3">Belongs to the peptidase A22A family.</text>
</comment>
<evidence type="ECO:0000256" key="10">
    <source>
        <dbReference type="SAM" id="Phobius"/>
    </source>
</evidence>
<reference evidence="11" key="2">
    <citation type="submission" date="2024-10" db="UniProtKB">
        <authorList>
            <consortium name="EnsemblProtists"/>
        </authorList>
    </citation>
    <scope>IDENTIFICATION</scope>
</reference>
<dbReference type="InterPro" id="IPR001108">
    <property type="entry name" value="Peptidase_A22A"/>
</dbReference>
<keyword evidence="12" id="KW-1185">Reference proteome</keyword>
<keyword evidence="7 10" id="KW-1133">Transmembrane helix</keyword>
<feature type="transmembrane region" description="Helical" evidence="10">
    <location>
        <begin position="109"/>
        <end position="131"/>
    </location>
</feature>
<evidence type="ECO:0008006" key="13">
    <source>
        <dbReference type="Google" id="ProtNLM"/>
    </source>
</evidence>
<evidence type="ECO:0000256" key="5">
    <source>
        <dbReference type="ARBA" id="ARBA00022824"/>
    </source>
</evidence>
<feature type="transmembrane region" description="Helical" evidence="10">
    <location>
        <begin position="48"/>
        <end position="71"/>
    </location>
</feature>
<dbReference type="GO" id="GO:0042500">
    <property type="term" value="F:aspartic endopeptidase activity, intramembrane cleaving"/>
    <property type="evidence" value="ECO:0007669"/>
    <property type="project" value="InterPro"/>
</dbReference>